<proteinExistence type="predicted"/>
<keyword evidence="5" id="KW-0547">Nucleotide-binding</keyword>
<dbReference type="GO" id="GO:0005524">
    <property type="term" value="F:ATP binding"/>
    <property type="evidence" value="ECO:0007669"/>
    <property type="project" value="UniProtKB-KW"/>
</dbReference>
<dbReference type="InterPro" id="IPR036097">
    <property type="entry name" value="HisK_dim/P_sf"/>
</dbReference>
<keyword evidence="12" id="KW-1185">Reference proteome</keyword>
<dbReference type="Gene3D" id="3.30.450.40">
    <property type="match status" value="1"/>
</dbReference>
<dbReference type="SUPFAM" id="SSF55781">
    <property type="entry name" value="GAF domain-like"/>
    <property type="match status" value="1"/>
</dbReference>
<sequence>MSAPSDSESLFAGNGEMCQLMRAYDWSQTPLGAVESWPQSLKTSVRIVLTSRQPMFIWWGDELINLYNDAYKSIVGGKHLEALGQPASHVWREIWEQIAPRAASAMLNNEGTYDESLLLIMERNGYPEETYYTFSYSPVPNDQGGTGGIFCANTDNTQSMIGERQLALLRSLAASTANARTFDTACTLSIKSLDSNPYDIPFALIYLIDADTRRLILAGTTSNINAHPIALQTIDIDENSIWSFAEVIESQQISLISNLEAHYNNLPHGAWNKEPSQAVVVPILPSGKTGKAGILIAGLNPFRLLDSNYKRFFELVSNTIAASIASAQAYEEERKRAEALAEIDRAKTVFFSNVSHEFRTPLTLMLSPVEDALTDTDVPLPPRQQERIEVVQRNSLRLLKLVNTLLDFSRIEAGRIQVVYEPTDLATFTADLASMFRSTVERVGMRLIIDCQKLTEPVYVDREMWEKIVLNLLSNAFKFTFEGEIAVVLRQLNDHIELEVRDTGTGIQKSELTHIFERFHRVSAARGRSFEGSGIGLSLVNELVLLHGGTINVTSVVDQGTSFTISIPLGCKHLAPEHIGTKRAFSSTATKATAYIEEASSWIPQRVESTEYKVLSTELNIENNTTFGKQIVQQHACLGD</sequence>
<gene>
    <name evidence="11" type="ORF">DSM106972_064260</name>
</gene>
<name>A0A433V6S8_9CYAN</name>
<evidence type="ECO:0000256" key="5">
    <source>
        <dbReference type="ARBA" id="ARBA00022741"/>
    </source>
</evidence>
<dbReference type="Gene3D" id="3.30.450.20">
    <property type="entry name" value="PAS domain"/>
    <property type="match status" value="1"/>
</dbReference>
<comment type="caution">
    <text evidence="11">The sequence shown here is derived from an EMBL/GenBank/DDBJ whole genome shotgun (WGS) entry which is preliminary data.</text>
</comment>
<protein>
    <recommendedName>
        <fullName evidence="2">histidine kinase</fullName>
        <ecNumber evidence="2">2.7.13.3</ecNumber>
    </recommendedName>
</protein>
<dbReference type="PROSITE" id="PS50109">
    <property type="entry name" value="HIS_KIN"/>
    <property type="match status" value="1"/>
</dbReference>
<evidence type="ECO:0000256" key="2">
    <source>
        <dbReference type="ARBA" id="ARBA00012438"/>
    </source>
</evidence>
<dbReference type="InterPro" id="IPR029016">
    <property type="entry name" value="GAF-like_dom_sf"/>
</dbReference>
<keyword evidence="3" id="KW-0597">Phosphoprotein</keyword>
<dbReference type="SMART" id="SM00387">
    <property type="entry name" value="HATPase_c"/>
    <property type="match status" value="1"/>
</dbReference>
<dbReference type="InterPro" id="IPR003661">
    <property type="entry name" value="HisK_dim/P_dom"/>
</dbReference>
<dbReference type="InterPro" id="IPR036890">
    <property type="entry name" value="HATPase_C_sf"/>
</dbReference>
<feature type="coiled-coil region" evidence="9">
    <location>
        <begin position="320"/>
        <end position="347"/>
    </location>
</feature>
<reference evidence="11" key="2">
    <citation type="journal article" date="2019" name="Genome Biol. Evol.">
        <title>Day and night: Metabolic profiles and evolutionary relationships of six axenic non-marine cyanobacteria.</title>
        <authorList>
            <person name="Will S.E."/>
            <person name="Henke P."/>
            <person name="Boedeker C."/>
            <person name="Huang S."/>
            <person name="Brinkmann H."/>
            <person name="Rohde M."/>
            <person name="Jarek M."/>
            <person name="Friedl T."/>
            <person name="Seufert S."/>
            <person name="Schumacher M."/>
            <person name="Overmann J."/>
            <person name="Neumann-Schaal M."/>
            <person name="Petersen J."/>
        </authorList>
    </citation>
    <scope>NUCLEOTIDE SEQUENCE [LARGE SCALE GENOMIC DNA]</scope>
    <source>
        <strain evidence="11">PCC 7102</strain>
    </source>
</reference>
<dbReference type="FunFam" id="1.10.287.130:FF:000045">
    <property type="entry name" value="Two-component system sensor histidine kinase/response regulator"/>
    <property type="match status" value="1"/>
</dbReference>
<comment type="catalytic activity">
    <reaction evidence="1">
        <text>ATP + protein L-histidine = ADP + protein N-phospho-L-histidine.</text>
        <dbReference type="EC" id="2.7.13.3"/>
    </reaction>
</comment>
<keyword evidence="8" id="KW-0902">Two-component regulatory system</keyword>
<dbReference type="Pfam" id="PF02518">
    <property type="entry name" value="HATPase_c"/>
    <property type="match status" value="1"/>
</dbReference>
<dbReference type="SMART" id="SM00388">
    <property type="entry name" value="HisKA"/>
    <property type="match status" value="1"/>
</dbReference>
<dbReference type="SUPFAM" id="SSF55874">
    <property type="entry name" value="ATPase domain of HSP90 chaperone/DNA topoisomerase II/histidine kinase"/>
    <property type="match status" value="1"/>
</dbReference>
<dbReference type="InterPro" id="IPR003594">
    <property type="entry name" value="HATPase_dom"/>
</dbReference>
<keyword evidence="9" id="KW-0175">Coiled coil</keyword>
<keyword evidence="4" id="KW-0808">Transferase</keyword>
<organism evidence="11 12">
    <name type="scientific">Dulcicalothrix desertica PCC 7102</name>
    <dbReference type="NCBI Taxonomy" id="232991"/>
    <lineage>
        <taxon>Bacteria</taxon>
        <taxon>Bacillati</taxon>
        <taxon>Cyanobacteriota</taxon>
        <taxon>Cyanophyceae</taxon>
        <taxon>Nostocales</taxon>
        <taxon>Calotrichaceae</taxon>
        <taxon>Dulcicalothrix</taxon>
    </lineage>
</organism>
<evidence type="ECO:0000313" key="11">
    <source>
        <dbReference type="EMBL" id="RUT01803.1"/>
    </source>
</evidence>
<evidence type="ECO:0000256" key="6">
    <source>
        <dbReference type="ARBA" id="ARBA00022777"/>
    </source>
</evidence>
<dbReference type="InterPro" id="IPR005467">
    <property type="entry name" value="His_kinase_dom"/>
</dbReference>
<dbReference type="InterPro" id="IPR004358">
    <property type="entry name" value="Sig_transdc_His_kin-like_C"/>
</dbReference>
<dbReference type="Pfam" id="PF00512">
    <property type="entry name" value="HisKA"/>
    <property type="match status" value="1"/>
</dbReference>
<evidence type="ECO:0000256" key="9">
    <source>
        <dbReference type="SAM" id="Coils"/>
    </source>
</evidence>
<evidence type="ECO:0000256" key="3">
    <source>
        <dbReference type="ARBA" id="ARBA00022553"/>
    </source>
</evidence>
<evidence type="ECO:0000259" key="10">
    <source>
        <dbReference type="PROSITE" id="PS50109"/>
    </source>
</evidence>
<dbReference type="PANTHER" id="PTHR43547:SF2">
    <property type="entry name" value="HYBRID SIGNAL TRANSDUCTION HISTIDINE KINASE C"/>
    <property type="match status" value="1"/>
</dbReference>
<feature type="domain" description="Histidine kinase" evidence="10">
    <location>
        <begin position="353"/>
        <end position="571"/>
    </location>
</feature>
<dbReference type="EMBL" id="RSCL01000018">
    <property type="protein sequence ID" value="RUT01803.1"/>
    <property type="molecule type" value="Genomic_DNA"/>
</dbReference>
<accession>A0A433V6S8</accession>
<dbReference type="SUPFAM" id="SSF47384">
    <property type="entry name" value="Homodimeric domain of signal transducing histidine kinase"/>
    <property type="match status" value="1"/>
</dbReference>
<evidence type="ECO:0000256" key="4">
    <source>
        <dbReference type="ARBA" id="ARBA00022679"/>
    </source>
</evidence>
<dbReference type="CDD" id="cd00082">
    <property type="entry name" value="HisKA"/>
    <property type="match status" value="1"/>
</dbReference>
<dbReference type="InterPro" id="IPR035965">
    <property type="entry name" value="PAS-like_dom_sf"/>
</dbReference>
<keyword evidence="7" id="KW-0067">ATP-binding</keyword>
<dbReference type="Gene3D" id="1.10.287.130">
    <property type="match status" value="1"/>
</dbReference>
<dbReference type="EC" id="2.7.13.3" evidence="2"/>
<dbReference type="AlphaFoldDB" id="A0A433V6S8"/>
<dbReference type="PANTHER" id="PTHR43547">
    <property type="entry name" value="TWO-COMPONENT HISTIDINE KINASE"/>
    <property type="match status" value="1"/>
</dbReference>
<evidence type="ECO:0000256" key="8">
    <source>
        <dbReference type="ARBA" id="ARBA00023012"/>
    </source>
</evidence>
<evidence type="ECO:0000313" key="12">
    <source>
        <dbReference type="Proteomes" id="UP000271624"/>
    </source>
</evidence>
<dbReference type="Proteomes" id="UP000271624">
    <property type="component" value="Unassembled WGS sequence"/>
</dbReference>
<reference evidence="11" key="1">
    <citation type="submission" date="2018-12" db="EMBL/GenBank/DDBJ databases">
        <authorList>
            <person name="Will S."/>
            <person name="Neumann-Schaal M."/>
            <person name="Henke P."/>
        </authorList>
    </citation>
    <scope>NUCLEOTIDE SEQUENCE</scope>
    <source>
        <strain evidence="11">PCC 7102</strain>
    </source>
</reference>
<dbReference type="GO" id="GO:0000155">
    <property type="term" value="F:phosphorelay sensor kinase activity"/>
    <property type="evidence" value="ECO:0007669"/>
    <property type="project" value="InterPro"/>
</dbReference>
<dbReference type="FunFam" id="3.30.565.10:FF:000037">
    <property type="entry name" value="Hybrid sensor histidine kinase/response regulator"/>
    <property type="match status" value="1"/>
</dbReference>
<dbReference type="PRINTS" id="PR00344">
    <property type="entry name" value="BCTRLSENSOR"/>
</dbReference>
<dbReference type="Gene3D" id="3.30.565.10">
    <property type="entry name" value="Histidine kinase-like ATPase, C-terminal domain"/>
    <property type="match status" value="1"/>
</dbReference>
<evidence type="ECO:0000256" key="7">
    <source>
        <dbReference type="ARBA" id="ARBA00022840"/>
    </source>
</evidence>
<keyword evidence="6" id="KW-0418">Kinase</keyword>
<dbReference type="SUPFAM" id="SSF55785">
    <property type="entry name" value="PYP-like sensor domain (PAS domain)"/>
    <property type="match status" value="1"/>
</dbReference>
<evidence type="ECO:0000256" key="1">
    <source>
        <dbReference type="ARBA" id="ARBA00000085"/>
    </source>
</evidence>